<feature type="chain" id="PRO_5046623222" evidence="1">
    <location>
        <begin position="21"/>
        <end position="168"/>
    </location>
</feature>
<evidence type="ECO:0000313" key="3">
    <source>
        <dbReference type="EMBL" id="MCC8363047.1"/>
    </source>
</evidence>
<reference evidence="3" key="1">
    <citation type="submission" date="2021-10" db="EMBL/GenBank/DDBJ databases">
        <authorList>
            <person name="Lyu M."/>
            <person name="Wang X."/>
            <person name="Meng X."/>
            <person name="Xu K."/>
        </authorList>
    </citation>
    <scope>NUCLEOTIDE SEQUENCE</scope>
    <source>
        <strain evidence="3">A6</strain>
    </source>
</reference>
<comment type="caution">
    <text evidence="3">The sequence shown here is derived from an EMBL/GenBank/DDBJ whole genome shotgun (WGS) entry which is preliminary data.</text>
</comment>
<dbReference type="Proteomes" id="UP001165293">
    <property type="component" value="Unassembled WGS sequence"/>
</dbReference>
<organism evidence="3 4">
    <name type="scientific">Noviluteimonas lactosilytica</name>
    <dbReference type="NCBI Taxonomy" id="2888523"/>
    <lineage>
        <taxon>Bacteria</taxon>
        <taxon>Pseudomonadati</taxon>
        <taxon>Pseudomonadota</taxon>
        <taxon>Gammaproteobacteria</taxon>
        <taxon>Lysobacterales</taxon>
        <taxon>Lysobacteraceae</taxon>
        <taxon>Noviluteimonas</taxon>
    </lineage>
</organism>
<dbReference type="PROSITE" id="PS50231">
    <property type="entry name" value="RICIN_B_LECTIN"/>
    <property type="match status" value="1"/>
</dbReference>
<dbReference type="RefSeq" id="WP_230526605.1">
    <property type="nucleotide sequence ID" value="NZ_JAJGAK010000001.1"/>
</dbReference>
<evidence type="ECO:0000256" key="1">
    <source>
        <dbReference type="SAM" id="SignalP"/>
    </source>
</evidence>
<dbReference type="Gene3D" id="2.80.10.50">
    <property type="match status" value="1"/>
</dbReference>
<feature type="signal peptide" evidence="1">
    <location>
        <begin position="1"/>
        <end position="20"/>
    </location>
</feature>
<dbReference type="Pfam" id="PF00652">
    <property type="entry name" value="Ricin_B_lectin"/>
    <property type="match status" value="1"/>
</dbReference>
<dbReference type="CDD" id="cd00161">
    <property type="entry name" value="beta-trefoil_Ricin-like"/>
    <property type="match status" value="1"/>
</dbReference>
<accession>A0ABS8JHK5</accession>
<proteinExistence type="predicted"/>
<gene>
    <name evidence="3" type="ORF">LK996_08160</name>
</gene>
<dbReference type="EMBL" id="JAJGAK010000001">
    <property type="protein sequence ID" value="MCC8363047.1"/>
    <property type="molecule type" value="Genomic_DNA"/>
</dbReference>
<feature type="domain" description="Ricin B lectin" evidence="2">
    <location>
        <begin position="25"/>
        <end position="160"/>
    </location>
</feature>
<keyword evidence="4" id="KW-1185">Reference proteome</keyword>
<protein>
    <submittedName>
        <fullName evidence="3">RICIN domain-containing protein</fullName>
    </submittedName>
</protein>
<name>A0ABS8JHK5_9GAMM</name>
<dbReference type="InterPro" id="IPR000772">
    <property type="entry name" value="Ricin_B_lectin"/>
</dbReference>
<dbReference type="SUPFAM" id="SSF50370">
    <property type="entry name" value="Ricin B-like lectins"/>
    <property type="match status" value="1"/>
</dbReference>
<evidence type="ECO:0000259" key="2">
    <source>
        <dbReference type="Pfam" id="PF00652"/>
    </source>
</evidence>
<keyword evidence="1" id="KW-0732">Signal</keyword>
<dbReference type="InterPro" id="IPR035992">
    <property type="entry name" value="Ricin_B-like_lectins"/>
</dbReference>
<evidence type="ECO:0000313" key="4">
    <source>
        <dbReference type="Proteomes" id="UP001165293"/>
    </source>
</evidence>
<sequence>MRSLLLALSALFFLAPDVQAQARAAYTIRNVQTNECLTALGETSSFVWRNEPVRLMPCDAKLPRTQLWHLDEVAGYHYYSYRVVSAAGGRVLDIHPSTRRATTYPVLPWYQSNQVYDLTGWAQWTFESHQGGCLDAYYLAYRYGPEVGTWNCHRGNNQQWMVHWAAEL</sequence>